<evidence type="ECO:0000313" key="5">
    <source>
        <dbReference type="Proteomes" id="UP000575985"/>
    </source>
</evidence>
<dbReference type="Gene3D" id="3.40.50.720">
    <property type="entry name" value="NAD(P)-binding Rossmann-like Domain"/>
    <property type="match status" value="1"/>
</dbReference>
<dbReference type="PRINTS" id="PR00080">
    <property type="entry name" value="SDRFAMILY"/>
</dbReference>
<feature type="region of interest" description="Disordered" evidence="3">
    <location>
        <begin position="287"/>
        <end position="309"/>
    </location>
</feature>
<comment type="similarity">
    <text evidence="2">Belongs to the short-chain dehydrogenases/reductases (SDR) family.</text>
</comment>
<keyword evidence="1" id="KW-0560">Oxidoreductase</keyword>
<dbReference type="AlphaFoldDB" id="A0A853BRY7"/>
<evidence type="ECO:0000256" key="3">
    <source>
        <dbReference type="SAM" id="MobiDB-lite"/>
    </source>
</evidence>
<dbReference type="Proteomes" id="UP000575985">
    <property type="component" value="Unassembled WGS sequence"/>
</dbReference>
<comment type="caution">
    <text evidence="4">The sequence shown here is derived from an EMBL/GenBank/DDBJ whole genome shotgun (WGS) entry which is preliminary data.</text>
</comment>
<dbReference type="RefSeq" id="WP_179768815.1">
    <property type="nucleotide sequence ID" value="NZ_JACCFO010000001.1"/>
</dbReference>
<dbReference type="EMBL" id="JACCFO010000001">
    <property type="protein sequence ID" value="NYI97476.1"/>
    <property type="molecule type" value="Genomic_DNA"/>
</dbReference>
<sequence>MSPSSAAPQSRPRTVVLVGVSSGIGRHAALRLGRQGHRLLLVGRDSRRGESVAAAVNARAGDPRRAVFIAGDVSTRAGIEAVVERVTALTDRVDTLLNNAGVMLPGRQITAEGHEMHFAVHHLAPWTMTGLLLPLLERGDGRIVNTGSEGHHTTLTGMRVALDFDDLESERYSMFQAYSRSKLANLLFTYEFHRRYPRFTTAAVHPGMVSTRLIRGAGLRNPPLWLLYQAMRPTLLRPSQGGRPLAHLATAPDIANGRYYDRFTPRASSAASMNEADARRLWEITESLRGPLEPSPAPDGVGGGDMPGG</sequence>
<dbReference type="PRINTS" id="PR00081">
    <property type="entry name" value="GDHRDH"/>
</dbReference>
<dbReference type="SUPFAM" id="SSF51735">
    <property type="entry name" value="NAD(P)-binding Rossmann-fold domains"/>
    <property type="match status" value="1"/>
</dbReference>
<organism evidence="4 5">
    <name type="scientific">Streptomonospora nanhaiensis</name>
    <dbReference type="NCBI Taxonomy" id="1323731"/>
    <lineage>
        <taxon>Bacteria</taxon>
        <taxon>Bacillati</taxon>
        <taxon>Actinomycetota</taxon>
        <taxon>Actinomycetes</taxon>
        <taxon>Streptosporangiales</taxon>
        <taxon>Nocardiopsidaceae</taxon>
        <taxon>Streptomonospora</taxon>
    </lineage>
</organism>
<evidence type="ECO:0000256" key="2">
    <source>
        <dbReference type="RuleBase" id="RU000363"/>
    </source>
</evidence>
<feature type="compositionally biased region" description="Gly residues" evidence="3">
    <location>
        <begin position="300"/>
        <end position="309"/>
    </location>
</feature>
<evidence type="ECO:0000256" key="1">
    <source>
        <dbReference type="ARBA" id="ARBA00023002"/>
    </source>
</evidence>
<reference evidence="4 5" key="1">
    <citation type="submission" date="2020-07" db="EMBL/GenBank/DDBJ databases">
        <title>Sequencing the genomes of 1000 actinobacteria strains.</title>
        <authorList>
            <person name="Klenk H.-P."/>
        </authorList>
    </citation>
    <scope>NUCLEOTIDE SEQUENCE [LARGE SCALE GENOMIC DNA]</scope>
    <source>
        <strain evidence="4 5">DSM 45927</strain>
    </source>
</reference>
<accession>A0A853BRY7</accession>
<dbReference type="InterPro" id="IPR002347">
    <property type="entry name" value="SDR_fam"/>
</dbReference>
<dbReference type="Pfam" id="PF00106">
    <property type="entry name" value="adh_short"/>
    <property type="match status" value="1"/>
</dbReference>
<keyword evidence="5" id="KW-1185">Reference proteome</keyword>
<proteinExistence type="inferred from homology"/>
<evidence type="ECO:0000313" key="4">
    <source>
        <dbReference type="EMBL" id="NYI97476.1"/>
    </source>
</evidence>
<dbReference type="InterPro" id="IPR036291">
    <property type="entry name" value="NAD(P)-bd_dom_sf"/>
</dbReference>
<dbReference type="PANTHER" id="PTHR43157:SF31">
    <property type="entry name" value="PHOSPHATIDYLINOSITOL-GLYCAN BIOSYNTHESIS CLASS F PROTEIN"/>
    <property type="match status" value="1"/>
</dbReference>
<gene>
    <name evidence="4" type="ORF">HNR12_003753</name>
</gene>
<name>A0A853BRY7_9ACTN</name>
<dbReference type="GO" id="GO:0016491">
    <property type="term" value="F:oxidoreductase activity"/>
    <property type="evidence" value="ECO:0007669"/>
    <property type="project" value="UniProtKB-KW"/>
</dbReference>
<dbReference type="PANTHER" id="PTHR43157">
    <property type="entry name" value="PHOSPHATIDYLINOSITOL-GLYCAN BIOSYNTHESIS CLASS F PROTEIN-RELATED"/>
    <property type="match status" value="1"/>
</dbReference>
<protein>
    <submittedName>
        <fullName evidence="4">NAD(P)-dependent dehydrogenase (Short-subunit alcohol dehydrogenase family)</fullName>
    </submittedName>
</protein>